<sequence>MTKLFDIAGRKAVVIGGTSGIGRAIALGLAEAGVHTVASGTRADRARAVTDELRARGVRSLEATCDVGDRASLDALRERVLEALGGVDILVNCAGRTFRKPTSEVGDAEWNSLLDTNVTGMLRACQSFHGPLRESGRGRIVNVASLSSFVAFHEVAAYGASKAAVMALTRSLGTEWAKHGIRTNALVPGVFVTDLNRALLEGTPRGQELLTRTPLGRFGETQELVGAALFLCSDAVSFVTGTSLVVDGGFLASAVNQ</sequence>
<accession>A0A4P2Q093</accession>
<comment type="similarity">
    <text evidence="1">Belongs to the short-chain dehydrogenases/reductases (SDR) family.</text>
</comment>
<dbReference type="Pfam" id="PF13561">
    <property type="entry name" value="adh_short_C2"/>
    <property type="match status" value="1"/>
</dbReference>
<dbReference type="FunFam" id="3.40.50.720:FF:000084">
    <property type="entry name" value="Short-chain dehydrogenase reductase"/>
    <property type="match status" value="1"/>
</dbReference>
<dbReference type="GO" id="GO:0051213">
    <property type="term" value="F:dioxygenase activity"/>
    <property type="evidence" value="ECO:0007669"/>
    <property type="project" value="UniProtKB-KW"/>
</dbReference>
<dbReference type="PROSITE" id="PS00061">
    <property type="entry name" value="ADH_SHORT"/>
    <property type="match status" value="1"/>
</dbReference>
<evidence type="ECO:0000313" key="4">
    <source>
        <dbReference type="Proteomes" id="UP000295781"/>
    </source>
</evidence>
<reference evidence="3 4" key="1">
    <citation type="submission" date="2015-09" db="EMBL/GenBank/DDBJ databases">
        <title>Sorangium comparison.</title>
        <authorList>
            <person name="Zaburannyi N."/>
            <person name="Bunk B."/>
            <person name="Overmann J."/>
            <person name="Mueller R."/>
        </authorList>
    </citation>
    <scope>NUCLEOTIDE SEQUENCE [LARGE SCALE GENOMIC DNA]</scope>
    <source>
        <strain evidence="3 4">So ceGT47</strain>
    </source>
</reference>
<dbReference type="GO" id="GO:0016616">
    <property type="term" value="F:oxidoreductase activity, acting on the CH-OH group of donors, NAD or NADP as acceptor"/>
    <property type="evidence" value="ECO:0007669"/>
    <property type="project" value="TreeGrafter"/>
</dbReference>
<evidence type="ECO:0000256" key="1">
    <source>
        <dbReference type="ARBA" id="ARBA00006484"/>
    </source>
</evidence>
<evidence type="ECO:0000256" key="2">
    <source>
        <dbReference type="ARBA" id="ARBA00023002"/>
    </source>
</evidence>
<gene>
    <name evidence="3" type="ORF">SOCEGT47_030930</name>
</gene>
<dbReference type="PANTHER" id="PTHR42760">
    <property type="entry name" value="SHORT-CHAIN DEHYDROGENASES/REDUCTASES FAMILY MEMBER"/>
    <property type="match status" value="1"/>
</dbReference>
<dbReference type="EMBL" id="CP012670">
    <property type="protein sequence ID" value="AUX22589.1"/>
    <property type="molecule type" value="Genomic_DNA"/>
</dbReference>
<keyword evidence="2" id="KW-0560">Oxidoreductase</keyword>
<dbReference type="Proteomes" id="UP000295781">
    <property type="component" value="Chromosome"/>
</dbReference>
<protein>
    <submittedName>
        <fullName evidence="3">Dioxygenase</fullName>
    </submittedName>
</protein>
<dbReference type="Gene3D" id="3.40.50.720">
    <property type="entry name" value="NAD(P)-binding Rossmann-like Domain"/>
    <property type="match status" value="1"/>
</dbReference>
<dbReference type="RefSeq" id="WP_129347729.1">
    <property type="nucleotide sequence ID" value="NZ_CP012670.1"/>
</dbReference>
<dbReference type="InterPro" id="IPR020904">
    <property type="entry name" value="Sc_DH/Rdtase_CS"/>
</dbReference>
<proteinExistence type="inferred from homology"/>
<dbReference type="PRINTS" id="PR00080">
    <property type="entry name" value="SDRFAMILY"/>
</dbReference>
<evidence type="ECO:0000313" key="3">
    <source>
        <dbReference type="EMBL" id="AUX22589.1"/>
    </source>
</evidence>
<dbReference type="PRINTS" id="PR00081">
    <property type="entry name" value="GDHRDH"/>
</dbReference>
<name>A0A4P2Q093_SORCE</name>
<dbReference type="InterPro" id="IPR002347">
    <property type="entry name" value="SDR_fam"/>
</dbReference>
<organism evidence="3 4">
    <name type="scientific">Sorangium cellulosum</name>
    <name type="common">Polyangium cellulosum</name>
    <dbReference type="NCBI Taxonomy" id="56"/>
    <lineage>
        <taxon>Bacteria</taxon>
        <taxon>Pseudomonadati</taxon>
        <taxon>Myxococcota</taxon>
        <taxon>Polyangia</taxon>
        <taxon>Polyangiales</taxon>
        <taxon>Polyangiaceae</taxon>
        <taxon>Sorangium</taxon>
    </lineage>
</organism>
<dbReference type="SUPFAM" id="SSF51735">
    <property type="entry name" value="NAD(P)-binding Rossmann-fold domains"/>
    <property type="match status" value="1"/>
</dbReference>
<dbReference type="PANTHER" id="PTHR42760:SF115">
    <property type="entry name" value="3-OXOACYL-[ACYL-CARRIER-PROTEIN] REDUCTASE FABG"/>
    <property type="match status" value="1"/>
</dbReference>
<dbReference type="OrthoDB" id="9804774at2"/>
<keyword evidence="3" id="KW-0223">Dioxygenase</keyword>
<dbReference type="AlphaFoldDB" id="A0A4P2Q093"/>
<dbReference type="InterPro" id="IPR036291">
    <property type="entry name" value="NAD(P)-bd_dom_sf"/>
</dbReference>